<dbReference type="PROSITE" id="PS50021">
    <property type="entry name" value="CH"/>
    <property type="match status" value="1"/>
</dbReference>
<dbReference type="InterPro" id="IPR036872">
    <property type="entry name" value="CH_dom_sf"/>
</dbReference>
<reference evidence="11" key="1">
    <citation type="journal article" date="2023" name="bioRxiv">
        <title>Improved chromosome-level genome assembly for marigold (Tagetes erecta).</title>
        <authorList>
            <person name="Jiang F."/>
            <person name="Yuan L."/>
            <person name="Wang S."/>
            <person name="Wang H."/>
            <person name="Xu D."/>
            <person name="Wang A."/>
            <person name="Fan W."/>
        </authorList>
    </citation>
    <scope>NUCLEOTIDE SEQUENCE</scope>
    <source>
        <strain evidence="11">WSJ</strain>
        <tissue evidence="11">Leaf</tissue>
    </source>
</reference>
<name>A0AAD8LK97_TARER</name>
<accession>A0AAD8LK97</accession>
<dbReference type="AlphaFoldDB" id="A0AAD8LK97"/>
<dbReference type="PANTHER" id="PTHR47972">
    <property type="entry name" value="KINESIN-LIKE PROTEIN KLP-3"/>
    <property type="match status" value="1"/>
</dbReference>
<protein>
    <submittedName>
        <fullName evidence="11">Uncharacterized protein</fullName>
    </submittedName>
</protein>
<evidence type="ECO:0000259" key="10">
    <source>
        <dbReference type="PROSITE" id="PS50067"/>
    </source>
</evidence>
<feature type="region of interest" description="Disordered" evidence="8">
    <location>
        <begin position="1"/>
        <end position="30"/>
    </location>
</feature>
<dbReference type="SMART" id="SM00033">
    <property type="entry name" value="CH"/>
    <property type="match status" value="1"/>
</dbReference>
<evidence type="ECO:0000256" key="7">
    <source>
        <dbReference type="PROSITE-ProRule" id="PRU00283"/>
    </source>
</evidence>
<sequence>MTESGDEGSFVTGMGDDVESEYMTDEDDPTDRYDAARWLRKRVGVVAARDLPAEPSEEDFRLGLRSGMVLCNVLNKIRSGSVPKILNAPSALFNTPDAAAQSAYAENVKNFLTAMEGMGLPTFDPSDLDPGGDFSSVVDSIMAMKAYSESGASDFTWTPRPSRNRKTFTRRNSEPAMNAFSRTHSVDIDDLLGSADQDDLEDEYDSGPLYLIVSDLLEDRDEADIPLIVENILNRLKEEFRCKLGITPEESSVFIDSPKSISEVTMSDYREHLNNEKNDEDREADRAAKEQERIKREKELLAQKEAAKKKAEEDKARKEQERINKEKELLALKEKARKEEEERLKREEEERLKREEEERIRMEEERKRMEEERIRMEEERKRKEEEERKRKEEEERKRKEEEERIRKEEEERRRKEEEERRKKEEEEARERERINREKELLAQQEKARKEEEERIRREKELRRQEEKARRKEEARIKREQELLARKEKAKKEREERKRQKQLLAQQERARKKEEEERIKREKRELAKQEKARRREEERIRRETQSLAQKEKAKEEQERVQKEIELLELEEKAKEDEIAAMETERINKENQLLEEEEKARKDEEEQERIEQEREKERAKKRDEYRRLMDEYSKLNVNTPKQRELIGRQDKDLQELRSTLSTAITDVKSMQSNCQEEADNLGTHVHTLCQAAAGYKKVLEENRKLYNQVQDLKGSIRVYCRIRPFLPGQENQAPSVDYMDHETVAIIVPSNSGREGRKASMFNKVFGPSATQDEVFSDTQPLIRSVLDGFNVCVFACGQTGAGKTYTLTGPEELTPETMGVNYRALNDLFLISEERKNLMSYQISINMVEIYNDEIRDLLVTDGKIVNPAKKGINVPGAKLVPVSSTDEVVDLINLCRKNRAANDRSSRAHSFLTAHVFGKDLTAGTTTIGCMHLVDLAGNEKLDDSDEEAMHVNKSLSALGDVLVALANKSKQVPHKSCTLTQYLQDAIGAQAKILMFVHVHPDLSEALETLNTFKFVERFSTVEGGAGKSPEVRELKEQVCLLRSALAKKEAGDPAWQDMVSSPRGGDQNDAFDDETAKKQPAKAAPAKKAAAAGSGAAAKPGKPAAASDPKKKKGGK</sequence>
<dbReference type="PANTHER" id="PTHR47972:SF61">
    <property type="entry name" value="MINUS-END-DIRECTED KINESIN ATPASE"/>
    <property type="match status" value="1"/>
</dbReference>
<dbReference type="PROSITE" id="PS50067">
    <property type="entry name" value="KINESIN_MOTOR_2"/>
    <property type="match status" value="1"/>
</dbReference>
<feature type="region of interest" description="Disordered" evidence="8">
    <location>
        <begin position="273"/>
        <end position="557"/>
    </location>
</feature>
<comment type="similarity">
    <text evidence="1">Belongs to the TRAFAC class myosin-kinesin ATPase superfamily. Kinesin family. KIN-14 subfamily.</text>
</comment>
<evidence type="ECO:0000256" key="8">
    <source>
        <dbReference type="SAM" id="MobiDB-lite"/>
    </source>
</evidence>
<feature type="domain" description="Calponin-homology (CH)" evidence="9">
    <location>
        <begin position="29"/>
        <end position="149"/>
    </location>
</feature>
<dbReference type="SUPFAM" id="SSF52540">
    <property type="entry name" value="P-loop containing nucleoside triphosphate hydrolases"/>
    <property type="match status" value="1"/>
</dbReference>
<feature type="compositionally biased region" description="Basic and acidic residues" evidence="8">
    <location>
        <begin position="596"/>
        <end position="619"/>
    </location>
</feature>
<dbReference type="InterPro" id="IPR027640">
    <property type="entry name" value="Kinesin-like_fam"/>
</dbReference>
<evidence type="ECO:0000256" key="1">
    <source>
        <dbReference type="ARBA" id="ARBA00010899"/>
    </source>
</evidence>
<evidence type="ECO:0000259" key="9">
    <source>
        <dbReference type="PROSITE" id="PS50021"/>
    </source>
</evidence>
<keyword evidence="12" id="KW-1185">Reference proteome</keyword>
<dbReference type="Pfam" id="PF00225">
    <property type="entry name" value="Kinesin"/>
    <property type="match status" value="1"/>
</dbReference>
<feature type="region of interest" description="Disordered" evidence="8">
    <location>
        <begin position="582"/>
        <end position="619"/>
    </location>
</feature>
<feature type="domain" description="Kinesin motor" evidence="10">
    <location>
        <begin position="713"/>
        <end position="1023"/>
    </location>
</feature>
<feature type="compositionally biased region" description="Basic and acidic residues" evidence="8">
    <location>
        <begin position="273"/>
        <end position="497"/>
    </location>
</feature>
<keyword evidence="4 7" id="KW-0067">ATP-binding</keyword>
<feature type="compositionally biased region" description="Low complexity" evidence="8">
    <location>
        <begin position="1083"/>
        <end position="1109"/>
    </location>
</feature>
<dbReference type="InterPro" id="IPR001715">
    <property type="entry name" value="CH_dom"/>
</dbReference>
<dbReference type="PRINTS" id="PR00380">
    <property type="entry name" value="KINESINHEAVY"/>
</dbReference>
<keyword evidence="5" id="KW-0175">Coiled coil</keyword>
<dbReference type="Pfam" id="PF00307">
    <property type="entry name" value="CH"/>
    <property type="match status" value="1"/>
</dbReference>
<dbReference type="SMART" id="SM00129">
    <property type="entry name" value="KISc"/>
    <property type="match status" value="1"/>
</dbReference>
<evidence type="ECO:0000313" key="11">
    <source>
        <dbReference type="EMBL" id="KAK1440426.1"/>
    </source>
</evidence>
<evidence type="ECO:0000256" key="4">
    <source>
        <dbReference type="ARBA" id="ARBA00022840"/>
    </source>
</evidence>
<evidence type="ECO:0000256" key="3">
    <source>
        <dbReference type="ARBA" id="ARBA00022741"/>
    </source>
</evidence>
<dbReference type="InterPro" id="IPR027417">
    <property type="entry name" value="P-loop_NTPase"/>
</dbReference>
<feature type="region of interest" description="Disordered" evidence="8">
    <location>
        <begin position="1053"/>
        <end position="1118"/>
    </location>
</feature>
<proteinExistence type="inferred from homology"/>
<keyword evidence="6 7" id="KW-0505">Motor protein</keyword>
<dbReference type="InterPro" id="IPR001752">
    <property type="entry name" value="Kinesin_motor_dom"/>
</dbReference>
<dbReference type="GO" id="GO:0007018">
    <property type="term" value="P:microtubule-based movement"/>
    <property type="evidence" value="ECO:0007669"/>
    <property type="project" value="InterPro"/>
</dbReference>
<organism evidence="11 12">
    <name type="scientific">Tagetes erecta</name>
    <name type="common">African marigold</name>
    <dbReference type="NCBI Taxonomy" id="13708"/>
    <lineage>
        <taxon>Eukaryota</taxon>
        <taxon>Viridiplantae</taxon>
        <taxon>Streptophyta</taxon>
        <taxon>Embryophyta</taxon>
        <taxon>Tracheophyta</taxon>
        <taxon>Spermatophyta</taxon>
        <taxon>Magnoliopsida</taxon>
        <taxon>eudicotyledons</taxon>
        <taxon>Gunneridae</taxon>
        <taxon>Pentapetalae</taxon>
        <taxon>asterids</taxon>
        <taxon>campanulids</taxon>
        <taxon>Asterales</taxon>
        <taxon>Asteraceae</taxon>
        <taxon>Asteroideae</taxon>
        <taxon>Heliantheae alliance</taxon>
        <taxon>Tageteae</taxon>
        <taxon>Tagetes</taxon>
    </lineage>
</organism>
<dbReference type="SUPFAM" id="SSF47576">
    <property type="entry name" value="Calponin-homology domain, CH-domain"/>
    <property type="match status" value="1"/>
</dbReference>
<dbReference type="GO" id="GO:0005524">
    <property type="term" value="F:ATP binding"/>
    <property type="evidence" value="ECO:0007669"/>
    <property type="project" value="UniProtKB-UniRule"/>
</dbReference>
<dbReference type="GO" id="GO:0008017">
    <property type="term" value="F:microtubule binding"/>
    <property type="evidence" value="ECO:0007669"/>
    <property type="project" value="InterPro"/>
</dbReference>
<evidence type="ECO:0000313" key="12">
    <source>
        <dbReference type="Proteomes" id="UP001229421"/>
    </source>
</evidence>
<dbReference type="Gene3D" id="1.10.418.10">
    <property type="entry name" value="Calponin-like domain"/>
    <property type="match status" value="1"/>
</dbReference>
<dbReference type="Proteomes" id="UP001229421">
    <property type="component" value="Unassembled WGS sequence"/>
</dbReference>
<comment type="caution">
    <text evidence="11">The sequence shown here is derived from an EMBL/GenBank/DDBJ whole genome shotgun (WGS) entry which is preliminary data.</text>
</comment>
<feature type="binding site" evidence="7">
    <location>
        <begin position="796"/>
        <end position="803"/>
    </location>
    <ligand>
        <name>ATP</name>
        <dbReference type="ChEBI" id="CHEBI:30616"/>
    </ligand>
</feature>
<feature type="compositionally biased region" description="Basic and acidic residues" evidence="8">
    <location>
        <begin position="507"/>
        <end position="557"/>
    </location>
</feature>
<evidence type="ECO:0000256" key="2">
    <source>
        <dbReference type="ARBA" id="ARBA00022701"/>
    </source>
</evidence>
<dbReference type="Gene3D" id="3.40.850.10">
    <property type="entry name" value="Kinesin motor domain"/>
    <property type="match status" value="1"/>
</dbReference>
<dbReference type="FunFam" id="3.40.850.10:FF:000044">
    <property type="entry name" value="p-loop containing nucleoside triphosphate hydrolases superfamily protein"/>
    <property type="match status" value="1"/>
</dbReference>
<evidence type="ECO:0000256" key="5">
    <source>
        <dbReference type="ARBA" id="ARBA00023054"/>
    </source>
</evidence>
<keyword evidence="3 7" id="KW-0547">Nucleotide-binding</keyword>
<keyword evidence="2" id="KW-0493">Microtubule</keyword>
<dbReference type="GO" id="GO:0003777">
    <property type="term" value="F:microtubule motor activity"/>
    <property type="evidence" value="ECO:0007669"/>
    <property type="project" value="InterPro"/>
</dbReference>
<gene>
    <name evidence="11" type="ORF">QVD17_06253</name>
</gene>
<dbReference type="EMBL" id="JAUHHV010000001">
    <property type="protein sequence ID" value="KAK1440426.1"/>
    <property type="molecule type" value="Genomic_DNA"/>
</dbReference>
<dbReference type="GO" id="GO:0005874">
    <property type="term" value="C:microtubule"/>
    <property type="evidence" value="ECO:0007669"/>
    <property type="project" value="UniProtKB-KW"/>
</dbReference>
<evidence type="ECO:0000256" key="6">
    <source>
        <dbReference type="ARBA" id="ARBA00023175"/>
    </source>
</evidence>
<dbReference type="InterPro" id="IPR036961">
    <property type="entry name" value="Kinesin_motor_dom_sf"/>
</dbReference>
<feature type="compositionally biased region" description="Acidic residues" evidence="8">
    <location>
        <begin position="16"/>
        <end position="29"/>
    </location>
</feature>